<dbReference type="EMBL" id="CP001941">
    <property type="protein sequence ID" value="ADD09129.1"/>
    <property type="molecule type" value="Genomic_DNA"/>
</dbReference>
<accession>B5ICP7</accession>
<dbReference type="OrthoDB" id="376794at2157"/>
<reference evidence="1" key="1">
    <citation type="submission" date="2010-02" db="EMBL/GenBank/DDBJ databases">
        <title>Complete sequence of Aciduliprofundum boonei T469.</title>
        <authorList>
            <consortium name="US DOE Joint Genome Institute"/>
            <person name="Lucas S."/>
            <person name="Copeland A."/>
            <person name="Lapidus A."/>
            <person name="Cheng J.-F."/>
            <person name="Bruce D."/>
            <person name="Goodwin L."/>
            <person name="Pitluck S."/>
            <person name="Saunders E."/>
            <person name="Detter J.C."/>
            <person name="Han C."/>
            <person name="Tapia R."/>
            <person name="Land M."/>
            <person name="Hauser L."/>
            <person name="Kyrpides N."/>
            <person name="Mikhailova N."/>
            <person name="Flores G."/>
            <person name="Reysenbach A.-L."/>
            <person name="Woyke T."/>
        </authorList>
    </citation>
    <scope>NUCLEOTIDE SEQUENCE</scope>
    <source>
        <strain evidence="1">T469</strain>
    </source>
</reference>
<dbReference type="Proteomes" id="UP000001400">
    <property type="component" value="Chromosome"/>
</dbReference>
<dbReference type="InterPro" id="IPR011042">
    <property type="entry name" value="6-blade_b-propeller_TolB-like"/>
</dbReference>
<dbReference type="RefSeq" id="WP_008083807.1">
    <property type="nucleotide sequence ID" value="NC_013926.1"/>
</dbReference>
<dbReference type="AlphaFoldDB" id="B5ICP7"/>
<dbReference type="HOGENOM" id="CLU_779881_0_0_2"/>
<dbReference type="GeneID" id="8828283"/>
<dbReference type="STRING" id="439481.Aboo_1321"/>
<evidence type="ECO:0000313" key="1">
    <source>
        <dbReference type="EMBL" id="ADD09129.1"/>
    </source>
</evidence>
<proteinExistence type="predicted"/>
<gene>
    <name evidence="1" type="ordered locus">Aboo_1321</name>
</gene>
<dbReference type="KEGG" id="abi:Aboo_1321"/>
<sequence>MGLSTTAAYGILFTASIMMLVTLLNSLIYSYTLTNQGMENRSEILQGSKNVIEIDRVVYNSSKIEVWGYNKGPYTLDMNATTVLVNGSVMEFNSAAYWYAGEYEKIFVNSSYSLGNYHKIQFKMDVGDDVIASAEGDKIYILNSTGITAYSYEGSMVWYREIKDPLDISCGEHIYVLNSTEILEYDSSGYYLGAFGENLSIIAIAANDTRVYGISNTTLYIFDSSGNLLNQISISQGKDVAIGKYVYVLEGNEIYAYTSSGAYVYSFTDWRINNATKIAASQSMEGSFIFVLNNHNEILIYQGEEFVQDIELEEIAWNIDIYGKIYLSSSGLYAMNMGYRVKIVDEYGNEFYGYL</sequence>
<protein>
    <submittedName>
        <fullName evidence="1">Uncharacterized protein</fullName>
    </submittedName>
</protein>
<name>B5ICP7_ACIB4</name>
<evidence type="ECO:0000313" key="2">
    <source>
        <dbReference type="Proteomes" id="UP000001400"/>
    </source>
</evidence>
<organism evidence="1 2">
    <name type="scientific">Aciduliprofundum boonei (strain DSM 19572 / T469)</name>
    <dbReference type="NCBI Taxonomy" id="439481"/>
    <lineage>
        <taxon>Archaea</taxon>
        <taxon>Methanobacteriati</taxon>
        <taxon>Thermoplasmatota</taxon>
        <taxon>DHVE2 group</taxon>
        <taxon>Candidatus Aciduliprofundum</taxon>
    </lineage>
</organism>
<dbReference type="eggNOG" id="arCOG01824">
    <property type="taxonomic scope" value="Archaea"/>
</dbReference>
<dbReference type="Gene3D" id="2.120.10.30">
    <property type="entry name" value="TolB, C-terminal domain"/>
    <property type="match status" value="1"/>
</dbReference>
<keyword evidence="2" id="KW-1185">Reference proteome</keyword>